<proteinExistence type="predicted"/>
<accession>W5J5N3</accession>
<name>W5J5N3_ANODA</name>
<reference evidence="2" key="4">
    <citation type="submission" date="2015-06" db="UniProtKB">
        <authorList>
            <consortium name="EnsemblMetazoa"/>
        </authorList>
    </citation>
    <scope>IDENTIFICATION</scope>
</reference>
<organism evidence="1">
    <name type="scientific">Anopheles darlingi</name>
    <name type="common">Mosquito</name>
    <dbReference type="NCBI Taxonomy" id="43151"/>
    <lineage>
        <taxon>Eukaryota</taxon>
        <taxon>Metazoa</taxon>
        <taxon>Ecdysozoa</taxon>
        <taxon>Arthropoda</taxon>
        <taxon>Hexapoda</taxon>
        <taxon>Insecta</taxon>
        <taxon>Pterygota</taxon>
        <taxon>Neoptera</taxon>
        <taxon>Endopterygota</taxon>
        <taxon>Diptera</taxon>
        <taxon>Nematocera</taxon>
        <taxon>Culicoidea</taxon>
        <taxon>Culicidae</taxon>
        <taxon>Anophelinae</taxon>
        <taxon>Anopheles</taxon>
    </lineage>
</organism>
<keyword evidence="3" id="KW-1185">Reference proteome</keyword>
<dbReference type="AlphaFoldDB" id="W5J5N3"/>
<reference evidence="1" key="3">
    <citation type="journal article" date="2013" name="Nucleic Acids Res.">
        <title>The genome of Anopheles darlingi, the main neotropical malaria vector.</title>
        <authorList>
            <person name="Marinotti O."/>
            <person name="Cerqueira G.C."/>
            <person name="de Almeida L.G."/>
            <person name="Ferro M.I."/>
            <person name="Loreto E.L."/>
            <person name="Zaha A."/>
            <person name="Teixeira S.M."/>
            <person name="Wespiser A.R."/>
            <person name="Almeida E Silva A."/>
            <person name="Schlindwein A.D."/>
            <person name="Pacheco A.C."/>
            <person name="Silva A.L."/>
            <person name="Graveley B.R."/>
            <person name="Walenz B.P."/>
            <person name="Lima Bde A."/>
            <person name="Ribeiro C.A."/>
            <person name="Nunes-Silva C.G."/>
            <person name="de Carvalho C.R."/>
            <person name="Soares C.M."/>
            <person name="de Menezes C.B."/>
            <person name="Matiolli C."/>
            <person name="Caffrey D."/>
            <person name="Araujo D.A."/>
            <person name="de Oliveira D.M."/>
            <person name="Golenbock D."/>
            <person name="Grisard E.C."/>
            <person name="Fantinatti-Garboggini F."/>
            <person name="de Carvalho F.M."/>
            <person name="Barcellos F.G."/>
            <person name="Prosdocimi F."/>
            <person name="May G."/>
            <person name="Azevedo Junior G.M."/>
            <person name="Guimaraes G.M."/>
            <person name="Goldman G.H."/>
            <person name="Padilha I.Q."/>
            <person name="Batista Jda S."/>
            <person name="Ferro J.A."/>
            <person name="Ribeiro J.M."/>
            <person name="Fietto J.L."/>
            <person name="Dabbas K.M."/>
            <person name="Cerdeira L."/>
            <person name="Agnez-Lima L.F."/>
            <person name="Brocchi M."/>
            <person name="de Carvalho M.O."/>
            <person name="Teixeira Mde M."/>
            <person name="Diniz Maia Mde M."/>
            <person name="Goldman M.H."/>
            <person name="Cruz Schneider M.P."/>
            <person name="Felipe M.S."/>
            <person name="Hungria M."/>
            <person name="Nicolas M.F."/>
            <person name="Pereira M."/>
            <person name="Montes M.A."/>
            <person name="Cantao M.E."/>
            <person name="Vincentz M."/>
            <person name="Rafael M.S."/>
            <person name="Silverman N."/>
            <person name="Stoco P.H."/>
            <person name="Souza R.C."/>
            <person name="Vicentini R."/>
            <person name="Gazzinelli R.T."/>
            <person name="Neves Rde O."/>
            <person name="Silva R."/>
            <person name="Astolfi-Filho S."/>
            <person name="Maciel T.E."/>
            <person name="Urmenyi T.P."/>
            <person name="Tadei W.P."/>
            <person name="Camargo E.P."/>
            <person name="de Vasconcelos A.T."/>
        </authorList>
    </citation>
    <scope>NUCLEOTIDE SEQUENCE</scope>
</reference>
<dbReference type="HOGENOM" id="CLU_2470892_0_0_1"/>
<sequence>MQQHASSSSAPSSINASRRVSVAVRKSIDRSTFANQRTDGSVPDRLAFSHADKPTDATVAYASGCHFFCCSRSPGPCALSGALFQPRV</sequence>
<protein>
    <submittedName>
        <fullName evidence="1 2">Uncharacterized protein</fullName>
    </submittedName>
</protein>
<dbReference type="VEuPathDB" id="VectorBase:ADAC010343"/>
<dbReference type="EMBL" id="ADMH02002169">
    <property type="protein sequence ID" value="ETN58079.1"/>
    <property type="molecule type" value="Genomic_DNA"/>
</dbReference>
<gene>
    <name evidence="1" type="ORF">AND_010343</name>
</gene>
<evidence type="ECO:0000313" key="3">
    <source>
        <dbReference type="Proteomes" id="UP000000673"/>
    </source>
</evidence>
<reference evidence="1" key="2">
    <citation type="submission" date="2010-05" db="EMBL/GenBank/DDBJ databases">
        <authorList>
            <person name="Almeida L.G."/>
            <person name="Nicolas M.F."/>
            <person name="Souza R.C."/>
            <person name="Vasconcelos A.T.R."/>
        </authorList>
    </citation>
    <scope>NUCLEOTIDE SEQUENCE</scope>
</reference>
<dbReference type="EnsemblMetazoa" id="ADAC010343-RA">
    <property type="protein sequence ID" value="ADAC010343-PA"/>
    <property type="gene ID" value="ADAC010343"/>
</dbReference>
<evidence type="ECO:0000313" key="1">
    <source>
        <dbReference type="EMBL" id="ETN58079.1"/>
    </source>
</evidence>
<reference evidence="1 3" key="1">
    <citation type="journal article" date="2010" name="BMC Genomics">
        <title>Combination of measures distinguishes pre-miRNAs from other stem-loops in the genome of the newly sequenced Anopheles darlingi.</title>
        <authorList>
            <person name="Mendes N.D."/>
            <person name="Freitas A.T."/>
            <person name="Vasconcelos A.T."/>
            <person name="Sagot M.F."/>
        </authorList>
    </citation>
    <scope>NUCLEOTIDE SEQUENCE</scope>
</reference>
<evidence type="ECO:0000313" key="2">
    <source>
        <dbReference type="EnsemblMetazoa" id="ADAC010343-PA"/>
    </source>
</evidence>
<dbReference type="Proteomes" id="UP000000673">
    <property type="component" value="Unassembled WGS sequence"/>
</dbReference>